<keyword evidence="4" id="KW-0347">Helicase</keyword>
<dbReference type="Pfam" id="PF00271">
    <property type="entry name" value="Helicase_C"/>
    <property type="match status" value="1"/>
</dbReference>
<dbReference type="PANTHER" id="PTHR10799">
    <property type="entry name" value="SNF2/RAD54 HELICASE FAMILY"/>
    <property type="match status" value="1"/>
</dbReference>
<keyword evidence="1" id="KW-0378">Hydrolase</keyword>
<keyword evidence="4" id="KW-0067">ATP-binding</keyword>
<gene>
    <name evidence="4" type="ORF">HCB49_12825</name>
</gene>
<organism evidence="4 5">
    <name type="scientific">Listeria cossartiae subsp. cayugensis</name>
    <dbReference type="NCBI Taxonomy" id="2713505"/>
    <lineage>
        <taxon>Bacteria</taxon>
        <taxon>Bacillati</taxon>
        <taxon>Bacillota</taxon>
        <taxon>Bacilli</taxon>
        <taxon>Bacillales</taxon>
        <taxon>Listeriaceae</taxon>
        <taxon>Listeria</taxon>
        <taxon>Listeria cossartiae</taxon>
    </lineage>
</organism>
<dbReference type="GO" id="GO:0016787">
    <property type="term" value="F:hydrolase activity"/>
    <property type="evidence" value="ECO:0007669"/>
    <property type="project" value="UniProtKB-KW"/>
</dbReference>
<dbReference type="PROSITE" id="PS51192">
    <property type="entry name" value="HELICASE_ATP_BIND_1"/>
    <property type="match status" value="1"/>
</dbReference>
<dbReference type="InterPro" id="IPR038718">
    <property type="entry name" value="SNF2-like_sf"/>
</dbReference>
<sequence length="410" mass="48640">MKLFEHQSKALDETYEFDRVAYYHDMGLGKTYTGSEKMYELNTPYNLLICQKSKIADWKQHYEDHYNYKVIIYDKQNIEIIPEESVIIVNYERAWRRPELAKLTDFTLMLDESSLIQNESSKQSKFILSLRPAHVILLSGTPTGGRYERLWSQLHLLGWNISKQLFWKQYVAQEWDEIESQYKIIGYKNVERLKSKMRQYGCHFLKTDEVFDLPLQTDVVIDCKTTSLINTFRRDSMVNVDEVTLIGDTAATALLYMRQLCGHYNPDKLAQLKTLIESTEDRLIIFYNFQAECDVLKQICEQYERPYSVVNGKEKDLTAFEEYDNSITLVQYQAGAMGLNLQKANKIVYFTLPLGSERFEQSKKRTHRIGQEKPCFYYYLMTKNSVEWRIWSILKERRDYTDELFKDEEL</sequence>
<dbReference type="Gene3D" id="3.40.50.300">
    <property type="entry name" value="P-loop containing nucleotide triphosphate hydrolases"/>
    <property type="match status" value="1"/>
</dbReference>
<dbReference type="RefSeq" id="WP_185605160.1">
    <property type="nucleotide sequence ID" value="NZ_JAARZC010000004.1"/>
</dbReference>
<feature type="domain" description="Helicase C-terminal" evidence="3">
    <location>
        <begin position="271"/>
        <end position="409"/>
    </location>
</feature>
<dbReference type="GO" id="GO:0004386">
    <property type="term" value="F:helicase activity"/>
    <property type="evidence" value="ECO:0007669"/>
    <property type="project" value="UniProtKB-KW"/>
</dbReference>
<keyword evidence="4" id="KW-0547">Nucleotide-binding</keyword>
<dbReference type="EMBL" id="JAARZC010000004">
    <property type="protein sequence ID" value="MBC2250875.1"/>
    <property type="molecule type" value="Genomic_DNA"/>
</dbReference>
<name>A0A7X0ZEA8_9LIST</name>
<evidence type="ECO:0000256" key="1">
    <source>
        <dbReference type="ARBA" id="ARBA00022801"/>
    </source>
</evidence>
<evidence type="ECO:0000259" key="2">
    <source>
        <dbReference type="PROSITE" id="PS51192"/>
    </source>
</evidence>
<feature type="domain" description="Helicase ATP-binding" evidence="2">
    <location>
        <begin position="11"/>
        <end position="160"/>
    </location>
</feature>
<protein>
    <submittedName>
        <fullName evidence="4">DEAD/DEAH box helicase</fullName>
    </submittedName>
</protein>
<dbReference type="InterPro" id="IPR014001">
    <property type="entry name" value="Helicase_ATP-bd"/>
</dbReference>
<dbReference type="InterPro" id="IPR001650">
    <property type="entry name" value="Helicase_C-like"/>
</dbReference>
<accession>A0A7X0ZEA8</accession>
<reference evidence="4 5" key="1">
    <citation type="submission" date="2020-03" db="EMBL/GenBank/DDBJ databases">
        <title>Soil Listeria distribution.</title>
        <authorList>
            <person name="Liao J."/>
            <person name="Wiedmann M."/>
        </authorList>
    </citation>
    <scope>NUCLEOTIDE SEQUENCE [LARGE SCALE GENOMIC DNA]</scope>
    <source>
        <strain evidence="4 5">FSL L7-0123</strain>
    </source>
</reference>
<evidence type="ECO:0000313" key="5">
    <source>
        <dbReference type="Proteomes" id="UP000559864"/>
    </source>
</evidence>
<dbReference type="InterPro" id="IPR049730">
    <property type="entry name" value="SNF2/RAD54-like_C"/>
</dbReference>
<dbReference type="Proteomes" id="UP000559864">
    <property type="component" value="Unassembled WGS sequence"/>
</dbReference>
<dbReference type="InterPro" id="IPR027417">
    <property type="entry name" value="P-loop_NTPase"/>
</dbReference>
<comment type="caution">
    <text evidence="4">The sequence shown here is derived from an EMBL/GenBank/DDBJ whole genome shotgun (WGS) entry which is preliminary data.</text>
</comment>
<proteinExistence type="predicted"/>
<evidence type="ECO:0000259" key="3">
    <source>
        <dbReference type="PROSITE" id="PS51194"/>
    </source>
</evidence>
<dbReference type="GO" id="GO:0005524">
    <property type="term" value="F:ATP binding"/>
    <property type="evidence" value="ECO:0007669"/>
    <property type="project" value="InterPro"/>
</dbReference>
<dbReference type="PROSITE" id="PS51194">
    <property type="entry name" value="HELICASE_CTER"/>
    <property type="match status" value="1"/>
</dbReference>
<dbReference type="SUPFAM" id="SSF52540">
    <property type="entry name" value="P-loop containing nucleoside triphosphate hydrolases"/>
    <property type="match status" value="2"/>
</dbReference>
<dbReference type="AlphaFoldDB" id="A0A7X0ZEA8"/>
<dbReference type="CDD" id="cd18793">
    <property type="entry name" value="SF2_C_SNF"/>
    <property type="match status" value="1"/>
</dbReference>
<dbReference type="Gene3D" id="3.40.50.10810">
    <property type="entry name" value="Tandem AAA-ATPase domain"/>
    <property type="match status" value="1"/>
</dbReference>
<dbReference type="Pfam" id="PF00176">
    <property type="entry name" value="SNF2-rel_dom"/>
    <property type="match status" value="1"/>
</dbReference>
<dbReference type="InterPro" id="IPR000330">
    <property type="entry name" value="SNF2_N"/>
</dbReference>
<dbReference type="SMART" id="SM00487">
    <property type="entry name" value="DEXDc"/>
    <property type="match status" value="1"/>
</dbReference>
<evidence type="ECO:0000313" key="4">
    <source>
        <dbReference type="EMBL" id="MBC2250875.1"/>
    </source>
</evidence>